<organism evidence="3 4">
    <name type="scientific">Actinopolymorpha cephalotaxi</name>
    <dbReference type="NCBI Taxonomy" id="504797"/>
    <lineage>
        <taxon>Bacteria</taxon>
        <taxon>Bacillati</taxon>
        <taxon>Actinomycetota</taxon>
        <taxon>Actinomycetes</taxon>
        <taxon>Propionibacteriales</taxon>
        <taxon>Actinopolymorphaceae</taxon>
        <taxon>Actinopolymorpha</taxon>
    </lineage>
</organism>
<dbReference type="RefSeq" id="WP_092884620.1">
    <property type="nucleotide sequence ID" value="NZ_FOOI01000009.1"/>
</dbReference>
<dbReference type="EMBL" id="FOOI01000009">
    <property type="protein sequence ID" value="SFG90864.1"/>
    <property type="molecule type" value="Genomic_DNA"/>
</dbReference>
<evidence type="ECO:0000313" key="5">
    <source>
        <dbReference type="Proteomes" id="UP000533017"/>
    </source>
</evidence>
<dbReference type="EMBL" id="JACBZA010000001">
    <property type="protein sequence ID" value="NYH83237.1"/>
    <property type="molecule type" value="Genomic_DNA"/>
</dbReference>
<proteinExistence type="predicted"/>
<name>A0A1I2VNH1_9ACTN</name>
<dbReference type="OrthoDB" id="3030at2"/>
<reference evidence="2 5" key="2">
    <citation type="submission" date="2020-07" db="EMBL/GenBank/DDBJ databases">
        <title>Sequencing the genomes of 1000 actinobacteria strains.</title>
        <authorList>
            <person name="Klenk H.-P."/>
        </authorList>
    </citation>
    <scope>NUCLEOTIDE SEQUENCE [LARGE SCALE GENOMIC DNA]</scope>
    <source>
        <strain evidence="2 5">DSM 45117</strain>
    </source>
</reference>
<evidence type="ECO:0000259" key="1">
    <source>
        <dbReference type="Pfam" id="PF13228"/>
    </source>
</evidence>
<reference evidence="3 4" key="1">
    <citation type="submission" date="2016-10" db="EMBL/GenBank/DDBJ databases">
        <authorList>
            <person name="de Groot N.N."/>
        </authorList>
    </citation>
    <scope>NUCLEOTIDE SEQUENCE [LARGE SCALE GENOMIC DNA]</scope>
    <source>
        <strain evidence="3 4">CPCC 202808</strain>
    </source>
</reference>
<sequence length="349" mass="38518">MPATFVPALELNAAFHTEVVAPLVRPAEHAAALLGWGSDVLGYDTDRSTDHGWGPRLQVFVGEADVDAVRARVDAGLPREFRGWPVRFGWDDAPEEHRVDVLTWRDWLQGQLGVQPLDGMSTLDWLTVPQQQLLGVVRGAVYADPAGELAATREALAWYPPDVWRWLVAAQWGRIAQEVAFVGRTAEVGDDLGSAVLAGRLVRDLMGLGFLLAREYRPYTKWVGTAFARLPRAEALVPPLRRAVAATDFASREQALVEAYELAGRWHNESGVSDPVDPHVRPYHSRPFRVPDAGGFAEACRSRIEDPWLRALPLVGSVDQFADSTDVLSAADRTQHLRALYTGLNAHQD</sequence>
<accession>A0A1I2VNH1</accession>
<feature type="domain" description="DUF4037" evidence="1">
    <location>
        <begin position="125"/>
        <end position="222"/>
    </location>
</feature>
<dbReference type="Proteomes" id="UP000199052">
    <property type="component" value="Unassembled WGS sequence"/>
</dbReference>
<evidence type="ECO:0000313" key="3">
    <source>
        <dbReference type="EMBL" id="SFG90864.1"/>
    </source>
</evidence>
<dbReference type="Pfam" id="PF13228">
    <property type="entry name" value="DUF4037"/>
    <property type="match status" value="1"/>
</dbReference>
<gene>
    <name evidence="2" type="ORF">FHR37_002088</name>
    <name evidence="3" type="ORF">SAMN05421678_109270</name>
</gene>
<dbReference type="STRING" id="504797.SAMN05421678_109270"/>
<dbReference type="Proteomes" id="UP000533017">
    <property type="component" value="Unassembled WGS sequence"/>
</dbReference>
<keyword evidence="5" id="KW-1185">Reference proteome</keyword>
<evidence type="ECO:0000313" key="2">
    <source>
        <dbReference type="EMBL" id="NYH83237.1"/>
    </source>
</evidence>
<dbReference type="AlphaFoldDB" id="A0A1I2VNH1"/>
<protein>
    <recommendedName>
        <fullName evidence="1">DUF4037 domain-containing protein</fullName>
    </recommendedName>
</protein>
<evidence type="ECO:0000313" key="4">
    <source>
        <dbReference type="Proteomes" id="UP000199052"/>
    </source>
</evidence>
<dbReference type="InterPro" id="IPR025117">
    <property type="entry name" value="DUF4037"/>
</dbReference>